<evidence type="ECO:0000256" key="11">
    <source>
        <dbReference type="ARBA" id="ARBA00023235"/>
    </source>
</evidence>
<dbReference type="InterPro" id="IPR013986">
    <property type="entry name" value="DExx_box_DNA_helicase_dom_sf"/>
</dbReference>
<evidence type="ECO:0000256" key="1">
    <source>
        <dbReference type="ARBA" id="ARBA00009922"/>
    </source>
</evidence>
<dbReference type="Gene3D" id="1.10.10.160">
    <property type="match status" value="1"/>
</dbReference>
<keyword evidence="3 15" id="KW-0547">Nucleotide-binding</keyword>
<keyword evidence="8 15" id="KW-0067">ATP-binding</keyword>
<dbReference type="InterPro" id="IPR014016">
    <property type="entry name" value="UvrD-like_ATP-bd"/>
</dbReference>
<evidence type="ECO:0000256" key="7">
    <source>
        <dbReference type="ARBA" id="ARBA00022839"/>
    </source>
</evidence>
<dbReference type="GO" id="GO:0043138">
    <property type="term" value="F:3'-5' DNA helicase activity"/>
    <property type="evidence" value="ECO:0007669"/>
    <property type="project" value="UniProtKB-EC"/>
</dbReference>
<dbReference type="GO" id="GO:0004527">
    <property type="term" value="F:exonuclease activity"/>
    <property type="evidence" value="ECO:0007669"/>
    <property type="project" value="UniProtKB-KW"/>
</dbReference>
<evidence type="ECO:0000256" key="4">
    <source>
        <dbReference type="ARBA" id="ARBA00022763"/>
    </source>
</evidence>
<accession>A0A1F5FZM6</accession>
<dbReference type="AlphaFoldDB" id="A0A1F5FZM6"/>
<sequence length="1014" mass="114574">MSKVSLPSAYTSALRALNPQQRQAVDTLDGPVMVVAGPGTGKTQTIALRLANILKKTDTNPDSLLTLTFTDSGARAVRARLVDMIGITAYYCHIHTFHSFCSEVIADNPDYFTLNSSAEPMSELEKLKLIYHLLDHSKLSLLRPIGAPRHYARAVLGAISDLKREGVDPTEFAQLLDAEETFLQSNEAAHLKKADAAKRLRDLLKNRELNKLYSAYQTELNSSHRFDFEDMISTVVDAFKTSEDLLRLYQERFHYFLVDEYQDTNSAQNELLLLLASYWKDQANVFVTGDPDQSIMRFQGASIENQLSFIQVFPKAAVITLKTNYRSTQTILDAADSVISHNNLRISDVVPGVDPHLISQTGVGEPIHLASVSTSTAETIFLAEDIKKLLKSGVNPSDIAIIYRNNRDASVITDTLIKYGLDYSVQGGANVLDDPTVRNFLKILRVIHELRTKDDDEDLFTILHYDIFHIDPLDVLKISRAASEHRLNLFDLLADPSLLSKLTLTSRPALDTAMQNLSAWQTFDATHTFTEFFAEVLNQSGYLKWVLGQPDAHHRLSRLNTLFTEVKKMNHSEHNLDLSGFITNLNLLEENNLRLEEADFGRSPVAITLTTAHSAKGLEWKYVYLYRTIDGSWGNNQVRNLLTLPSSLLKLTKLSDKEKNEDERRLFYVAVTRAKSHLTLCSAESYSSLGTTRTTTPSMFLSELGDSHLRKLDLTSIENEAHAHLEKLLSTSTTPNYSLEETAFLQTLVDQFSLSVTALNTYLQCAYKFKLDKLLKVPHAKKPHLAFGTAVHRALELFYAKLKDESIRPTLSFLLDSFHTALSQEVITQSDLVVRLKQGDQILSSYYDFHQDDFREPLFLEKFFRVHLPADITLTGKIDRIEWLDQADRTIRVVDYKTGQGKTEGQILGETKDSTGDLKRQLVFYKLLIDLDKRLHNFTFGEAVLDFVELPSTKGKDGSRHFPVTEEDVTELTKVIKTCMAEIRALHFPRTTDYRVCAKCVFQDHCYPEGLPTL</sequence>
<evidence type="ECO:0000256" key="5">
    <source>
        <dbReference type="ARBA" id="ARBA00022801"/>
    </source>
</evidence>
<name>A0A1F5FZM6_9BACT</name>
<protein>
    <recommendedName>
        <fullName evidence="13">DNA 3'-5' helicase</fullName>
        <ecNumber evidence="13">5.6.2.4</ecNumber>
    </recommendedName>
</protein>
<dbReference type="PROSITE" id="PS51217">
    <property type="entry name" value="UVRD_HELICASE_CTER"/>
    <property type="match status" value="1"/>
</dbReference>
<dbReference type="InterPro" id="IPR038726">
    <property type="entry name" value="PDDEXK_AddAB-type"/>
</dbReference>
<dbReference type="PANTHER" id="PTHR11070">
    <property type="entry name" value="UVRD / RECB / PCRA DNA HELICASE FAMILY MEMBER"/>
    <property type="match status" value="1"/>
</dbReference>
<keyword evidence="2" id="KW-0540">Nuclease</keyword>
<dbReference type="Pfam" id="PF12705">
    <property type="entry name" value="PDDEXK_1"/>
    <property type="match status" value="1"/>
</dbReference>
<evidence type="ECO:0000313" key="18">
    <source>
        <dbReference type="EMBL" id="OGD85068.1"/>
    </source>
</evidence>
<keyword evidence="6 15" id="KW-0347">Helicase</keyword>
<evidence type="ECO:0000256" key="13">
    <source>
        <dbReference type="ARBA" id="ARBA00034808"/>
    </source>
</evidence>
<dbReference type="Gene3D" id="3.90.320.10">
    <property type="match status" value="1"/>
</dbReference>
<keyword evidence="11" id="KW-0413">Isomerase</keyword>
<dbReference type="GO" id="GO:0033202">
    <property type="term" value="C:DNA helicase complex"/>
    <property type="evidence" value="ECO:0007669"/>
    <property type="project" value="TreeGrafter"/>
</dbReference>
<evidence type="ECO:0000256" key="9">
    <source>
        <dbReference type="ARBA" id="ARBA00023125"/>
    </source>
</evidence>
<dbReference type="EC" id="5.6.2.4" evidence="13"/>
<evidence type="ECO:0000259" key="17">
    <source>
        <dbReference type="PROSITE" id="PS51217"/>
    </source>
</evidence>
<evidence type="ECO:0000256" key="15">
    <source>
        <dbReference type="PROSITE-ProRule" id="PRU00560"/>
    </source>
</evidence>
<evidence type="ECO:0000256" key="12">
    <source>
        <dbReference type="ARBA" id="ARBA00034617"/>
    </source>
</evidence>
<feature type="domain" description="UvrD-like helicase C-terminal" evidence="17">
    <location>
        <begin position="329"/>
        <end position="617"/>
    </location>
</feature>
<keyword evidence="5 15" id="KW-0378">Hydrolase</keyword>
<dbReference type="GO" id="GO:0005829">
    <property type="term" value="C:cytosol"/>
    <property type="evidence" value="ECO:0007669"/>
    <property type="project" value="TreeGrafter"/>
</dbReference>
<dbReference type="GO" id="GO:0005524">
    <property type="term" value="F:ATP binding"/>
    <property type="evidence" value="ECO:0007669"/>
    <property type="project" value="UniProtKB-UniRule"/>
</dbReference>
<evidence type="ECO:0000259" key="16">
    <source>
        <dbReference type="PROSITE" id="PS51198"/>
    </source>
</evidence>
<dbReference type="PANTHER" id="PTHR11070:SF2">
    <property type="entry name" value="ATP-DEPENDENT DNA HELICASE SRS2"/>
    <property type="match status" value="1"/>
</dbReference>
<dbReference type="GO" id="GO:0003677">
    <property type="term" value="F:DNA binding"/>
    <property type="evidence" value="ECO:0007669"/>
    <property type="project" value="UniProtKB-KW"/>
</dbReference>
<dbReference type="EMBL" id="MFAR01000015">
    <property type="protein sequence ID" value="OGD85068.1"/>
    <property type="molecule type" value="Genomic_DNA"/>
</dbReference>
<comment type="caution">
    <text evidence="18">The sequence shown here is derived from an EMBL/GenBank/DDBJ whole genome shotgun (WGS) entry which is preliminary data.</text>
</comment>
<dbReference type="PROSITE" id="PS51198">
    <property type="entry name" value="UVRD_HELICASE_ATP_BIND"/>
    <property type="match status" value="1"/>
</dbReference>
<keyword evidence="10" id="KW-0234">DNA repair</keyword>
<comment type="catalytic activity">
    <reaction evidence="12">
        <text>Couples ATP hydrolysis with the unwinding of duplex DNA by translocating in the 3'-5' direction.</text>
        <dbReference type="EC" id="5.6.2.4"/>
    </reaction>
</comment>
<gene>
    <name evidence="18" type="ORF">A2618_03320</name>
</gene>
<evidence type="ECO:0000256" key="2">
    <source>
        <dbReference type="ARBA" id="ARBA00022722"/>
    </source>
</evidence>
<evidence type="ECO:0000256" key="6">
    <source>
        <dbReference type="ARBA" id="ARBA00022806"/>
    </source>
</evidence>
<reference evidence="18 19" key="1">
    <citation type="journal article" date="2016" name="Nat. Commun.">
        <title>Thousands of microbial genomes shed light on interconnected biogeochemical processes in an aquifer system.</title>
        <authorList>
            <person name="Anantharaman K."/>
            <person name="Brown C.T."/>
            <person name="Hug L.A."/>
            <person name="Sharon I."/>
            <person name="Castelle C.J."/>
            <person name="Probst A.J."/>
            <person name="Thomas B.C."/>
            <person name="Singh A."/>
            <person name="Wilkins M.J."/>
            <person name="Karaoz U."/>
            <person name="Brodie E.L."/>
            <person name="Williams K.H."/>
            <person name="Hubbard S.S."/>
            <person name="Banfield J.F."/>
        </authorList>
    </citation>
    <scope>NUCLEOTIDE SEQUENCE [LARGE SCALE GENOMIC DNA]</scope>
</reference>
<feature type="domain" description="UvrD-like helicase ATP-binding" evidence="16">
    <location>
        <begin position="15"/>
        <end position="328"/>
    </location>
</feature>
<dbReference type="InterPro" id="IPR027417">
    <property type="entry name" value="P-loop_NTPase"/>
</dbReference>
<dbReference type="Gene3D" id="1.10.486.10">
    <property type="entry name" value="PCRA, domain 4"/>
    <property type="match status" value="1"/>
</dbReference>
<dbReference type="Proteomes" id="UP000177921">
    <property type="component" value="Unassembled WGS sequence"/>
</dbReference>
<comment type="catalytic activity">
    <reaction evidence="14">
        <text>ATP + H2O = ADP + phosphate + H(+)</text>
        <dbReference type="Rhea" id="RHEA:13065"/>
        <dbReference type="ChEBI" id="CHEBI:15377"/>
        <dbReference type="ChEBI" id="CHEBI:15378"/>
        <dbReference type="ChEBI" id="CHEBI:30616"/>
        <dbReference type="ChEBI" id="CHEBI:43474"/>
        <dbReference type="ChEBI" id="CHEBI:456216"/>
        <dbReference type="EC" id="5.6.2.4"/>
    </reaction>
</comment>
<evidence type="ECO:0000256" key="8">
    <source>
        <dbReference type="ARBA" id="ARBA00022840"/>
    </source>
</evidence>
<dbReference type="Gene3D" id="3.40.50.300">
    <property type="entry name" value="P-loop containing nucleotide triphosphate hydrolases"/>
    <property type="match status" value="2"/>
</dbReference>
<dbReference type="InterPro" id="IPR000212">
    <property type="entry name" value="DNA_helicase_UvrD/REP"/>
</dbReference>
<proteinExistence type="inferred from homology"/>
<dbReference type="Pfam" id="PF13361">
    <property type="entry name" value="UvrD_C"/>
    <property type="match status" value="1"/>
</dbReference>
<evidence type="ECO:0000256" key="3">
    <source>
        <dbReference type="ARBA" id="ARBA00022741"/>
    </source>
</evidence>
<comment type="similarity">
    <text evidence="1">Belongs to the helicase family. UvrD subfamily.</text>
</comment>
<evidence type="ECO:0000313" key="19">
    <source>
        <dbReference type="Proteomes" id="UP000177921"/>
    </source>
</evidence>
<dbReference type="GO" id="GO:0000725">
    <property type="term" value="P:recombinational repair"/>
    <property type="evidence" value="ECO:0007669"/>
    <property type="project" value="TreeGrafter"/>
</dbReference>
<dbReference type="CDD" id="cd17932">
    <property type="entry name" value="DEXQc_UvrD"/>
    <property type="match status" value="1"/>
</dbReference>
<keyword evidence="4" id="KW-0227">DNA damage</keyword>
<dbReference type="InterPro" id="IPR014017">
    <property type="entry name" value="DNA_helicase_UvrD-like_C"/>
</dbReference>
<evidence type="ECO:0000256" key="10">
    <source>
        <dbReference type="ARBA" id="ARBA00023204"/>
    </source>
</evidence>
<dbReference type="SUPFAM" id="SSF52540">
    <property type="entry name" value="P-loop containing nucleoside triphosphate hydrolases"/>
    <property type="match status" value="1"/>
</dbReference>
<keyword evidence="9" id="KW-0238">DNA-binding</keyword>
<dbReference type="InterPro" id="IPR011604">
    <property type="entry name" value="PDDEXK-like_dom_sf"/>
</dbReference>
<evidence type="ECO:0000256" key="14">
    <source>
        <dbReference type="ARBA" id="ARBA00048988"/>
    </source>
</evidence>
<feature type="binding site" evidence="15">
    <location>
        <begin position="36"/>
        <end position="43"/>
    </location>
    <ligand>
        <name>ATP</name>
        <dbReference type="ChEBI" id="CHEBI:30616"/>
    </ligand>
</feature>
<dbReference type="Pfam" id="PF00580">
    <property type="entry name" value="UvrD-helicase"/>
    <property type="match status" value="1"/>
</dbReference>
<keyword evidence="7" id="KW-0269">Exonuclease</keyword>
<organism evidence="18 19">
    <name type="scientific">Candidatus Collierbacteria bacterium RIFOXYD1_FULL_46_26</name>
    <dbReference type="NCBI Taxonomy" id="1817732"/>
    <lineage>
        <taxon>Bacteria</taxon>
        <taxon>Candidatus Collieribacteriota</taxon>
    </lineage>
</organism>